<evidence type="ECO:0000256" key="1">
    <source>
        <dbReference type="SAM" id="Phobius"/>
    </source>
</evidence>
<reference evidence="2" key="1">
    <citation type="submission" date="2017-07" db="EMBL/GenBank/DDBJ databases">
        <title>Taro Niue Genome Assembly and Annotation.</title>
        <authorList>
            <person name="Atibalentja N."/>
            <person name="Keating K."/>
            <person name="Fields C.J."/>
        </authorList>
    </citation>
    <scope>NUCLEOTIDE SEQUENCE</scope>
    <source>
        <strain evidence="2">Niue_2</strain>
        <tissue evidence="2">Leaf</tissue>
    </source>
</reference>
<dbReference type="Proteomes" id="UP000652761">
    <property type="component" value="Unassembled WGS sequence"/>
</dbReference>
<organism evidence="2 3">
    <name type="scientific">Colocasia esculenta</name>
    <name type="common">Wild taro</name>
    <name type="synonym">Arum esculentum</name>
    <dbReference type="NCBI Taxonomy" id="4460"/>
    <lineage>
        <taxon>Eukaryota</taxon>
        <taxon>Viridiplantae</taxon>
        <taxon>Streptophyta</taxon>
        <taxon>Embryophyta</taxon>
        <taxon>Tracheophyta</taxon>
        <taxon>Spermatophyta</taxon>
        <taxon>Magnoliopsida</taxon>
        <taxon>Liliopsida</taxon>
        <taxon>Araceae</taxon>
        <taxon>Aroideae</taxon>
        <taxon>Colocasieae</taxon>
        <taxon>Colocasia</taxon>
    </lineage>
</organism>
<proteinExistence type="predicted"/>
<keyword evidence="1" id="KW-0472">Membrane</keyword>
<keyword evidence="1" id="KW-0812">Transmembrane</keyword>
<comment type="caution">
    <text evidence="2">The sequence shown here is derived from an EMBL/GenBank/DDBJ whole genome shotgun (WGS) entry which is preliminary data.</text>
</comment>
<keyword evidence="3" id="KW-1185">Reference proteome</keyword>
<protein>
    <submittedName>
        <fullName evidence="2">Uncharacterized protein</fullName>
    </submittedName>
</protein>
<gene>
    <name evidence="2" type="ORF">Taro_044217</name>
</gene>
<dbReference type="EMBL" id="NMUH01004935">
    <property type="protein sequence ID" value="MQM11309.1"/>
    <property type="molecule type" value="Genomic_DNA"/>
</dbReference>
<keyword evidence="1" id="KW-1133">Transmembrane helix</keyword>
<feature type="transmembrane region" description="Helical" evidence="1">
    <location>
        <begin position="104"/>
        <end position="123"/>
    </location>
</feature>
<evidence type="ECO:0000313" key="3">
    <source>
        <dbReference type="Proteomes" id="UP000652761"/>
    </source>
</evidence>
<sequence>MEVEVVVPGGETMFSLGCLDDTWLFLPNLEEVRDVGAYVVRLGSHVVALRFHELLCLGGCVPRVASTLCCSGPTLVAGRGVTLVASACVDSAGSAGVMFGLTRVVVKSSLLLLLLEFLLLWLVRDW</sequence>
<evidence type="ECO:0000313" key="2">
    <source>
        <dbReference type="EMBL" id="MQM11309.1"/>
    </source>
</evidence>
<accession>A0A843WN53</accession>
<dbReference type="AlphaFoldDB" id="A0A843WN53"/>
<name>A0A843WN53_COLES</name>